<feature type="compositionally biased region" description="Basic and acidic residues" evidence="2">
    <location>
        <begin position="290"/>
        <end position="305"/>
    </location>
</feature>
<keyword evidence="1" id="KW-0694">RNA-binding</keyword>
<feature type="compositionally biased region" description="Basic and acidic residues" evidence="2">
    <location>
        <begin position="56"/>
        <end position="65"/>
    </location>
</feature>
<dbReference type="AlphaFoldDB" id="M7ZG98"/>
<dbReference type="EMBL" id="KD125009">
    <property type="protein sequence ID" value="EMS59082.1"/>
    <property type="molecule type" value="Genomic_DNA"/>
</dbReference>
<dbReference type="Pfam" id="PF00076">
    <property type="entry name" value="RRM_1"/>
    <property type="match status" value="1"/>
</dbReference>
<sequence length="685" mass="74037">MEERERAPAVFYLEGEHSGDEEARESGRGDSRGRGGDYGGDRRERGAPDGRDDEMAERWRRRPDLGDAAPGLLGKGKGVGAMRKDARKLVDNTGGEDEAPASRDQGGTAAAEASSGEKRRGPRTLVGEEAWGEAGEVKRDSGTPYIAEGKALELTSELEQCSNEGARSLEVGADGCLLPPCELALYVAAFEGPPAPDPAPAFRRLDITNPRFTVAAKERDPGPKHSLETLMVLGIGSKMRQGAGWQSAAVNEREAIRSFWIRQVNPEEGGAVRGGGGGGAGNQRRCRRSQLIDRRRGEAKDRDSRGFGGQGRSRSGDEAKMSYSRYRSRSRSVDSSDVENPGNNLFVTGLSSRLTDQDLEKHFSTEGEVIDASIVLDPWTRESRGFGFVTMATLKEAERCIKYLDRSVLEGRVITVEKQQVDARSCLASIQKIHNLRSKQCYLNQRVVRPPLLFFLTIYVLQIPNNLFGLAFDIKHKQSEDEVEPQHREGIWAPNHRVEGGIPEAGHLLGETVTAHATRLSENALILLIAEDDHTLVVTGVDHTLLPTGRSLPTTGEGPTHRTTGACLTHPTMVTATVQDLHTVTVGGGRAPTTVLFQHTTAGAILQGAEDGATLAAYRHAGATPAAAPRRQKNQGAVLRGKDAPEARHRAAGHLGRGVPEKAMLTAAVHARVWLAVYIMDLANG</sequence>
<feature type="compositionally biased region" description="Basic and acidic residues" evidence="2">
    <location>
        <begin position="14"/>
        <end position="50"/>
    </location>
</feature>
<evidence type="ECO:0000256" key="1">
    <source>
        <dbReference type="PROSITE-ProRule" id="PRU00176"/>
    </source>
</evidence>
<organism evidence="3">
    <name type="scientific">Triticum urartu</name>
    <name type="common">Red wild einkorn</name>
    <name type="synonym">Crithodium urartu</name>
    <dbReference type="NCBI Taxonomy" id="4572"/>
    <lineage>
        <taxon>Eukaryota</taxon>
        <taxon>Viridiplantae</taxon>
        <taxon>Streptophyta</taxon>
        <taxon>Embryophyta</taxon>
        <taxon>Tracheophyta</taxon>
        <taxon>Spermatophyta</taxon>
        <taxon>Magnoliopsida</taxon>
        <taxon>Liliopsida</taxon>
        <taxon>Poales</taxon>
        <taxon>Poaceae</taxon>
        <taxon>BOP clade</taxon>
        <taxon>Pooideae</taxon>
        <taxon>Triticodae</taxon>
        <taxon>Triticeae</taxon>
        <taxon>Triticinae</taxon>
        <taxon>Triticum</taxon>
    </lineage>
</organism>
<dbReference type="SUPFAM" id="SSF54928">
    <property type="entry name" value="RNA-binding domain, RBD"/>
    <property type="match status" value="1"/>
</dbReference>
<feature type="region of interest" description="Disordered" evidence="2">
    <location>
        <begin position="1"/>
        <end position="142"/>
    </location>
</feature>
<accession>M7ZG98</accession>
<dbReference type="PROSITE" id="PS50102">
    <property type="entry name" value="RRM"/>
    <property type="match status" value="1"/>
</dbReference>
<name>M7ZG98_TRIUA</name>
<dbReference type="InterPro" id="IPR000504">
    <property type="entry name" value="RRM_dom"/>
</dbReference>
<protein>
    <submittedName>
        <fullName evidence="3">Uncharacterized RNA-binding protein C25G10.01</fullName>
    </submittedName>
</protein>
<feature type="compositionally biased region" description="Gly residues" evidence="2">
    <location>
        <begin position="271"/>
        <end position="281"/>
    </location>
</feature>
<dbReference type="SMART" id="SM00360">
    <property type="entry name" value="RRM"/>
    <property type="match status" value="1"/>
</dbReference>
<gene>
    <name evidence="3" type="ORF">TRIUR3_23067</name>
</gene>
<feature type="region of interest" description="Disordered" evidence="2">
    <location>
        <begin position="623"/>
        <end position="652"/>
    </location>
</feature>
<evidence type="ECO:0000256" key="2">
    <source>
        <dbReference type="SAM" id="MobiDB-lite"/>
    </source>
</evidence>
<proteinExistence type="predicted"/>
<dbReference type="STRING" id="4572.M7ZG98"/>
<dbReference type="InterPro" id="IPR012677">
    <property type="entry name" value="Nucleotide-bd_a/b_plait_sf"/>
</dbReference>
<dbReference type="InterPro" id="IPR050441">
    <property type="entry name" value="RBM"/>
</dbReference>
<feature type="region of interest" description="Disordered" evidence="2">
    <location>
        <begin position="267"/>
        <end position="342"/>
    </location>
</feature>
<dbReference type="PANTHER" id="PTHR48034">
    <property type="entry name" value="TRANSFORMER-2 SEX-DETERMINING PROTEIN-RELATED"/>
    <property type="match status" value="1"/>
</dbReference>
<dbReference type="InterPro" id="IPR035979">
    <property type="entry name" value="RBD_domain_sf"/>
</dbReference>
<dbReference type="GO" id="GO:0003723">
    <property type="term" value="F:RNA binding"/>
    <property type="evidence" value="ECO:0007669"/>
    <property type="project" value="UniProtKB-UniRule"/>
</dbReference>
<reference evidence="3" key="1">
    <citation type="journal article" date="2013" name="Nature">
        <title>Draft genome of the wheat A-genome progenitor Triticum urartu.</title>
        <authorList>
            <person name="Ling H.Q."/>
            <person name="Zhao S."/>
            <person name="Liu D."/>
            <person name="Wang J."/>
            <person name="Sun H."/>
            <person name="Zhang C."/>
            <person name="Fan H."/>
            <person name="Li D."/>
            <person name="Dong L."/>
            <person name="Tao Y."/>
            <person name="Gao C."/>
            <person name="Wu H."/>
            <person name="Li Y."/>
            <person name="Cui Y."/>
            <person name="Guo X."/>
            <person name="Zheng S."/>
            <person name="Wang B."/>
            <person name="Yu K."/>
            <person name="Liang Q."/>
            <person name="Yang W."/>
            <person name="Lou X."/>
            <person name="Chen J."/>
            <person name="Feng M."/>
            <person name="Jian J."/>
            <person name="Zhang X."/>
            <person name="Luo G."/>
            <person name="Jiang Y."/>
            <person name="Liu J."/>
            <person name="Wang Z."/>
            <person name="Sha Y."/>
            <person name="Zhang B."/>
            <person name="Wu H."/>
            <person name="Tang D."/>
            <person name="Shen Q."/>
            <person name="Xue P."/>
            <person name="Zou S."/>
            <person name="Wang X."/>
            <person name="Liu X."/>
            <person name="Wang F."/>
            <person name="Yang Y."/>
            <person name="An X."/>
            <person name="Dong Z."/>
            <person name="Zhang K."/>
            <person name="Zhang X."/>
            <person name="Luo M.C."/>
            <person name="Dvorak J."/>
            <person name="Tong Y."/>
            <person name="Wang J."/>
            <person name="Yang H."/>
            <person name="Li Z."/>
            <person name="Wang D."/>
            <person name="Zhang A."/>
            <person name="Wang J."/>
        </authorList>
    </citation>
    <scope>NUCLEOTIDE SEQUENCE</scope>
</reference>
<dbReference type="eggNOG" id="KOG4661">
    <property type="taxonomic scope" value="Eukaryota"/>
</dbReference>
<feature type="compositionally biased region" description="Basic and acidic residues" evidence="2">
    <location>
        <begin position="640"/>
        <end position="649"/>
    </location>
</feature>
<evidence type="ECO:0000313" key="3">
    <source>
        <dbReference type="EMBL" id="EMS59082.1"/>
    </source>
</evidence>
<dbReference type="Gene3D" id="3.30.70.330">
    <property type="match status" value="1"/>
</dbReference>